<evidence type="ECO:0000313" key="5">
    <source>
        <dbReference type="EMBL" id="HIR58129.1"/>
    </source>
</evidence>
<comment type="similarity">
    <text evidence="1 4">Belongs to the glycosyl hydrolase 28 family.</text>
</comment>
<dbReference type="InterPro" id="IPR051801">
    <property type="entry name" value="GH28_Enzymes"/>
</dbReference>
<evidence type="ECO:0000256" key="2">
    <source>
        <dbReference type="ARBA" id="ARBA00022801"/>
    </source>
</evidence>
<proteinExistence type="inferred from homology"/>
<evidence type="ECO:0000256" key="3">
    <source>
        <dbReference type="ARBA" id="ARBA00023295"/>
    </source>
</evidence>
<name>A0A9D1DSN0_9FIRM</name>
<dbReference type="InterPro" id="IPR000743">
    <property type="entry name" value="Glyco_hydro_28"/>
</dbReference>
<gene>
    <name evidence="5" type="ORF">IAA54_10730</name>
</gene>
<dbReference type="Pfam" id="PF00295">
    <property type="entry name" value="Glyco_hydro_28"/>
    <property type="match status" value="1"/>
</dbReference>
<dbReference type="Gene3D" id="2.160.20.10">
    <property type="entry name" value="Single-stranded right-handed beta-helix, Pectin lyase-like"/>
    <property type="match status" value="1"/>
</dbReference>
<dbReference type="PANTHER" id="PTHR31339">
    <property type="entry name" value="PECTIN LYASE-RELATED"/>
    <property type="match status" value="1"/>
</dbReference>
<protein>
    <submittedName>
        <fullName evidence="5">Right-handed parallel beta-helix repeat-containing protein</fullName>
    </submittedName>
</protein>
<keyword evidence="2 4" id="KW-0378">Hydrolase</keyword>
<reference evidence="5" key="2">
    <citation type="journal article" date="2021" name="PeerJ">
        <title>Extensive microbial diversity within the chicken gut microbiome revealed by metagenomics and culture.</title>
        <authorList>
            <person name="Gilroy R."/>
            <person name="Ravi A."/>
            <person name="Getino M."/>
            <person name="Pursley I."/>
            <person name="Horton D.L."/>
            <person name="Alikhan N.F."/>
            <person name="Baker D."/>
            <person name="Gharbi K."/>
            <person name="Hall N."/>
            <person name="Watson M."/>
            <person name="Adriaenssens E.M."/>
            <person name="Foster-Nyarko E."/>
            <person name="Jarju S."/>
            <person name="Secka A."/>
            <person name="Antonio M."/>
            <person name="Oren A."/>
            <person name="Chaudhuri R.R."/>
            <person name="La Ragione R."/>
            <person name="Hildebrand F."/>
            <person name="Pallen M.J."/>
        </authorList>
    </citation>
    <scope>NUCLEOTIDE SEQUENCE</scope>
    <source>
        <strain evidence="5">ChiSjej1B19-7085</strain>
    </source>
</reference>
<dbReference type="PANTHER" id="PTHR31339:SF0">
    <property type="entry name" value="PECTIN LYASE-LIKE SUPERFAMILY PROTEIN"/>
    <property type="match status" value="1"/>
</dbReference>
<dbReference type="Proteomes" id="UP000886785">
    <property type="component" value="Unassembled WGS sequence"/>
</dbReference>
<dbReference type="EMBL" id="DVHF01000135">
    <property type="protein sequence ID" value="HIR58129.1"/>
    <property type="molecule type" value="Genomic_DNA"/>
</dbReference>
<dbReference type="SMART" id="SM00710">
    <property type="entry name" value="PbH1"/>
    <property type="match status" value="4"/>
</dbReference>
<dbReference type="InterPro" id="IPR012334">
    <property type="entry name" value="Pectin_lyas_fold"/>
</dbReference>
<reference evidence="5" key="1">
    <citation type="submission" date="2020-10" db="EMBL/GenBank/DDBJ databases">
        <authorList>
            <person name="Gilroy R."/>
        </authorList>
    </citation>
    <scope>NUCLEOTIDE SEQUENCE</scope>
    <source>
        <strain evidence="5">ChiSjej1B19-7085</strain>
    </source>
</reference>
<dbReference type="GO" id="GO:0005975">
    <property type="term" value="P:carbohydrate metabolic process"/>
    <property type="evidence" value="ECO:0007669"/>
    <property type="project" value="InterPro"/>
</dbReference>
<organism evidence="5 6">
    <name type="scientific">Candidatus Gallacutalibacter pullicola</name>
    <dbReference type="NCBI Taxonomy" id="2840830"/>
    <lineage>
        <taxon>Bacteria</taxon>
        <taxon>Bacillati</taxon>
        <taxon>Bacillota</taxon>
        <taxon>Clostridia</taxon>
        <taxon>Eubacteriales</taxon>
        <taxon>Candidatus Gallacutalibacter</taxon>
    </lineage>
</organism>
<dbReference type="SUPFAM" id="SSF51126">
    <property type="entry name" value="Pectin lyase-like"/>
    <property type="match status" value="1"/>
</dbReference>
<keyword evidence="3 4" id="KW-0326">Glycosidase</keyword>
<evidence type="ECO:0000313" key="6">
    <source>
        <dbReference type="Proteomes" id="UP000886785"/>
    </source>
</evidence>
<accession>A0A9D1DSN0</accession>
<evidence type="ECO:0000256" key="1">
    <source>
        <dbReference type="ARBA" id="ARBA00008834"/>
    </source>
</evidence>
<dbReference type="GO" id="GO:0004650">
    <property type="term" value="F:polygalacturonase activity"/>
    <property type="evidence" value="ECO:0007669"/>
    <property type="project" value="InterPro"/>
</dbReference>
<comment type="caution">
    <text evidence="5">The sequence shown here is derived from an EMBL/GenBank/DDBJ whole genome shotgun (WGS) entry which is preliminary data.</text>
</comment>
<dbReference type="InterPro" id="IPR006626">
    <property type="entry name" value="PbH1"/>
</dbReference>
<evidence type="ECO:0000256" key="4">
    <source>
        <dbReference type="RuleBase" id="RU361169"/>
    </source>
</evidence>
<dbReference type="AlphaFoldDB" id="A0A9D1DSN0"/>
<sequence length="440" mass="49203">MKIYDVRGFGAVGDGKTLDTEAIQQAIDTCAGDGGGRVVLSGPFVYRANTLFLKSNVEFRVETETVLKCGDDRFAFPHDCFLYAENQENIVLSGDGVIDGNYEAFLDVVSQYHKAGYQDRRPRLMILDQCRHISIRDLTMRGSTNWTCHMSGCDDISISNLRILNDLAQANSDGIDLDHCRNARITNCYISCADDCIVFKNTRAHKEYGPCENITVTNCTLTSTSAAVKFGSESVSDFRNIIVSNCIITDTNRALGLQLRDEGNIENVLFDNIIIHTRRFYDRYWGKAEPIYVTSLARAPEKPSGYIRNVRFRNIIAHCENGALIEGSFAGQVSGISLEDVKLVIGKHSKWEGGIYDRRPTYENDMIHDRTNGVRIVCADDISLRGVQIEWEPEAVQEYYGEALYAKNVRDLELDRFRGSGAHPGQSAVLLEDTTVLGKE</sequence>
<dbReference type="InterPro" id="IPR011050">
    <property type="entry name" value="Pectin_lyase_fold/virulence"/>
</dbReference>